<evidence type="ECO:0000256" key="2">
    <source>
        <dbReference type="ARBA" id="ARBA00009183"/>
    </source>
</evidence>
<dbReference type="InterPro" id="IPR020946">
    <property type="entry name" value="Flavin_mOase-like"/>
</dbReference>
<evidence type="ECO:0000256" key="1">
    <source>
        <dbReference type="ARBA" id="ARBA00001974"/>
    </source>
</evidence>
<proteinExistence type="inferred from homology"/>
<dbReference type="InterPro" id="IPR036188">
    <property type="entry name" value="FAD/NAD-bd_sf"/>
</dbReference>
<dbReference type="PIRSF" id="PIRSF000332">
    <property type="entry name" value="FMO"/>
    <property type="match status" value="1"/>
</dbReference>
<dbReference type="PANTHER" id="PTHR23023">
    <property type="entry name" value="DIMETHYLANILINE MONOOXYGENASE"/>
    <property type="match status" value="1"/>
</dbReference>
<evidence type="ECO:0000256" key="8">
    <source>
        <dbReference type="SAM" id="MobiDB-lite"/>
    </source>
</evidence>
<accession>A0AAJ0MHX6</accession>
<evidence type="ECO:0000313" key="10">
    <source>
        <dbReference type="Proteomes" id="UP001275084"/>
    </source>
</evidence>
<dbReference type="AlphaFoldDB" id="A0AAJ0MHX6"/>
<dbReference type="GO" id="GO:0004499">
    <property type="term" value="F:N,N-dimethylaniline monooxygenase activity"/>
    <property type="evidence" value="ECO:0007669"/>
    <property type="project" value="InterPro"/>
</dbReference>
<dbReference type="Pfam" id="PF00743">
    <property type="entry name" value="FMO-like"/>
    <property type="match status" value="2"/>
</dbReference>
<dbReference type="EMBL" id="JAUIQD010000002">
    <property type="protein sequence ID" value="KAK3359705.1"/>
    <property type="molecule type" value="Genomic_DNA"/>
</dbReference>
<evidence type="ECO:0000256" key="3">
    <source>
        <dbReference type="ARBA" id="ARBA00022630"/>
    </source>
</evidence>
<dbReference type="GO" id="GO:0050660">
    <property type="term" value="F:flavin adenine dinucleotide binding"/>
    <property type="evidence" value="ECO:0007669"/>
    <property type="project" value="InterPro"/>
</dbReference>
<gene>
    <name evidence="9" type="ORF">B0T25DRAFT_106973</name>
</gene>
<comment type="similarity">
    <text evidence="2">Belongs to the FMO family.</text>
</comment>
<dbReference type="Pfam" id="PF13450">
    <property type="entry name" value="NAD_binding_8"/>
    <property type="match status" value="1"/>
</dbReference>
<dbReference type="InterPro" id="IPR000960">
    <property type="entry name" value="Flavin_mOase"/>
</dbReference>
<keyword evidence="5" id="KW-0521">NADP</keyword>
<keyword evidence="4" id="KW-0274">FAD</keyword>
<sequence>MGSQVQRHFNVKRIAIVGAGPCGLAAAKYLVAQKAFEAIDIFEEQFEVGGVWNYSKNPSSTIHVPQVSAQTEPDPPLRPKDTPPVFPSPMYQVLHTNIPRNLMRFSDLAFPEDSLIYPSRELVQEYLVTYAKDLRHLIKFSRQVQDIRLRQTDGNDQWDVDTLSVETGQITMAAYDAVVVASGHYALTYLPDLKNIGEFHKAHPGVVSHAKLYRTPEPFANKKVVVVGNAASGLDIAAQISRVCQKPLLLSVRTVTPPESLAFADAEEVPVIDEFLVSERGIKFQDGRIEKDIDAVIFATGYLFTFPFLTSLKPPLVTSGRRVFGLYQDLFDIDHPTLVFPGLPIKVVPFSLAESQAAIFSRTWANLLPLPPTAEMRNWEEEESKKRGVSFHVWPKGGDAEYINSVHKLLLQSGSPGKEAPYWNDELAWERKICFDAKLKFEIEGRTAKSLEELGFKYEPGQETSSSLGII</sequence>
<comment type="caution">
    <text evidence="9">The sequence shown here is derived from an EMBL/GenBank/DDBJ whole genome shotgun (WGS) entry which is preliminary data.</text>
</comment>
<dbReference type="GO" id="GO:0050661">
    <property type="term" value="F:NADP binding"/>
    <property type="evidence" value="ECO:0007669"/>
    <property type="project" value="InterPro"/>
</dbReference>
<organism evidence="9 10">
    <name type="scientific">Lasiosphaeria hispida</name>
    <dbReference type="NCBI Taxonomy" id="260671"/>
    <lineage>
        <taxon>Eukaryota</taxon>
        <taxon>Fungi</taxon>
        <taxon>Dikarya</taxon>
        <taxon>Ascomycota</taxon>
        <taxon>Pezizomycotina</taxon>
        <taxon>Sordariomycetes</taxon>
        <taxon>Sordariomycetidae</taxon>
        <taxon>Sordariales</taxon>
        <taxon>Lasiosphaeriaceae</taxon>
        <taxon>Lasiosphaeria</taxon>
    </lineage>
</organism>
<evidence type="ECO:0000313" key="9">
    <source>
        <dbReference type="EMBL" id="KAK3359705.1"/>
    </source>
</evidence>
<dbReference type="SUPFAM" id="SSF51905">
    <property type="entry name" value="FAD/NAD(P)-binding domain"/>
    <property type="match status" value="2"/>
</dbReference>
<comment type="cofactor">
    <cofactor evidence="1">
        <name>FAD</name>
        <dbReference type="ChEBI" id="CHEBI:57692"/>
    </cofactor>
</comment>
<reference evidence="9" key="1">
    <citation type="journal article" date="2023" name="Mol. Phylogenet. Evol.">
        <title>Genome-scale phylogeny and comparative genomics of the fungal order Sordariales.</title>
        <authorList>
            <person name="Hensen N."/>
            <person name="Bonometti L."/>
            <person name="Westerberg I."/>
            <person name="Brannstrom I.O."/>
            <person name="Guillou S."/>
            <person name="Cros-Aarteil S."/>
            <person name="Calhoun S."/>
            <person name="Haridas S."/>
            <person name="Kuo A."/>
            <person name="Mondo S."/>
            <person name="Pangilinan J."/>
            <person name="Riley R."/>
            <person name="LaButti K."/>
            <person name="Andreopoulos B."/>
            <person name="Lipzen A."/>
            <person name="Chen C."/>
            <person name="Yan M."/>
            <person name="Daum C."/>
            <person name="Ng V."/>
            <person name="Clum A."/>
            <person name="Steindorff A."/>
            <person name="Ohm R.A."/>
            <person name="Martin F."/>
            <person name="Silar P."/>
            <person name="Natvig D.O."/>
            <person name="Lalanne C."/>
            <person name="Gautier V."/>
            <person name="Ament-Velasquez S.L."/>
            <person name="Kruys A."/>
            <person name="Hutchinson M.I."/>
            <person name="Powell A.J."/>
            <person name="Barry K."/>
            <person name="Miller A.N."/>
            <person name="Grigoriev I.V."/>
            <person name="Debuchy R."/>
            <person name="Gladieux P."/>
            <person name="Hiltunen Thoren M."/>
            <person name="Johannesson H."/>
        </authorList>
    </citation>
    <scope>NUCLEOTIDE SEQUENCE</scope>
    <source>
        <strain evidence="9">CBS 955.72</strain>
    </source>
</reference>
<protein>
    <submittedName>
        <fullName evidence="9">FAD/NAD(P)-binding domain-containing protein</fullName>
    </submittedName>
</protein>
<feature type="region of interest" description="Disordered" evidence="8">
    <location>
        <begin position="65"/>
        <end position="84"/>
    </location>
</feature>
<keyword evidence="7" id="KW-0503">Monooxygenase</keyword>
<keyword evidence="6" id="KW-0560">Oxidoreductase</keyword>
<dbReference type="InterPro" id="IPR050346">
    <property type="entry name" value="FMO-like"/>
</dbReference>
<keyword evidence="3" id="KW-0285">Flavoprotein</keyword>
<dbReference type="FunFam" id="3.50.50.60:FF:000138">
    <property type="entry name" value="Flavin-containing monooxygenase"/>
    <property type="match status" value="1"/>
</dbReference>
<dbReference type="Gene3D" id="3.50.50.60">
    <property type="entry name" value="FAD/NAD(P)-binding domain"/>
    <property type="match status" value="2"/>
</dbReference>
<evidence type="ECO:0000256" key="7">
    <source>
        <dbReference type="ARBA" id="ARBA00023033"/>
    </source>
</evidence>
<dbReference type="Proteomes" id="UP001275084">
    <property type="component" value="Unassembled WGS sequence"/>
</dbReference>
<evidence type="ECO:0000256" key="5">
    <source>
        <dbReference type="ARBA" id="ARBA00022857"/>
    </source>
</evidence>
<evidence type="ECO:0000256" key="4">
    <source>
        <dbReference type="ARBA" id="ARBA00022827"/>
    </source>
</evidence>
<dbReference type="PRINTS" id="PR00419">
    <property type="entry name" value="ADXRDTASE"/>
</dbReference>
<evidence type="ECO:0000256" key="6">
    <source>
        <dbReference type="ARBA" id="ARBA00023002"/>
    </source>
</evidence>
<keyword evidence="10" id="KW-1185">Reference proteome</keyword>
<reference evidence="9" key="2">
    <citation type="submission" date="2023-06" db="EMBL/GenBank/DDBJ databases">
        <authorList>
            <consortium name="Lawrence Berkeley National Laboratory"/>
            <person name="Haridas S."/>
            <person name="Hensen N."/>
            <person name="Bonometti L."/>
            <person name="Westerberg I."/>
            <person name="Brannstrom I.O."/>
            <person name="Guillou S."/>
            <person name="Cros-Aarteil S."/>
            <person name="Calhoun S."/>
            <person name="Kuo A."/>
            <person name="Mondo S."/>
            <person name="Pangilinan J."/>
            <person name="Riley R."/>
            <person name="Labutti K."/>
            <person name="Andreopoulos B."/>
            <person name="Lipzen A."/>
            <person name="Chen C."/>
            <person name="Yanf M."/>
            <person name="Daum C."/>
            <person name="Ng V."/>
            <person name="Clum A."/>
            <person name="Steindorff A."/>
            <person name="Ohm R."/>
            <person name="Martin F."/>
            <person name="Silar P."/>
            <person name="Natvig D."/>
            <person name="Lalanne C."/>
            <person name="Gautier V."/>
            <person name="Ament-Velasquez S.L."/>
            <person name="Kruys A."/>
            <person name="Hutchinson M.I."/>
            <person name="Powell A.J."/>
            <person name="Barry K."/>
            <person name="Miller A.N."/>
            <person name="Grigoriev I.V."/>
            <person name="Debuchy R."/>
            <person name="Gladieux P."/>
            <person name="Thoren M.H."/>
            <person name="Johannesson H."/>
        </authorList>
    </citation>
    <scope>NUCLEOTIDE SEQUENCE</scope>
    <source>
        <strain evidence="9">CBS 955.72</strain>
    </source>
</reference>
<name>A0AAJ0MHX6_9PEZI</name>